<dbReference type="EMBL" id="JANBPW010001002">
    <property type="protein sequence ID" value="KAJ1946745.1"/>
    <property type="molecule type" value="Genomic_DNA"/>
</dbReference>
<accession>A0ACC1JCK1</accession>
<proteinExistence type="predicted"/>
<reference evidence="1" key="1">
    <citation type="submission" date="2022-07" db="EMBL/GenBank/DDBJ databases">
        <title>Phylogenomic reconstructions and comparative analyses of Kickxellomycotina fungi.</title>
        <authorList>
            <person name="Reynolds N.K."/>
            <person name="Stajich J.E."/>
            <person name="Barry K."/>
            <person name="Grigoriev I.V."/>
            <person name="Crous P."/>
            <person name="Smith M.E."/>
        </authorList>
    </citation>
    <scope>NUCLEOTIDE SEQUENCE</scope>
    <source>
        <strain evidence="1">NRRL 5244</strain>
    </source>
</reference>
<dbReference type="Proteomes" id="UP001150603">
    <property type="component" value="Unassembled WGS sequence"/>
</dbReference>
<name>A0ACC1JCK1_9FUNG</name>
<evidence type="ECO:0000313" key="1">
    <source>
        <dbReference type="EMBL" id="KAJ1946745.1"/>
    </source>
</evidence>
<protein>
    <submittedName>
        <fullName evidence="1">Uncharacterized protein</fullName>
    </submittedName>
</protein>
<keyword evidence="2" id="KW-1185">Reference proteome</keyword>
<sequence length="107" mass="10974">MLLTKTVVSLAVLASTAVASINWTSTATLKCAKSNWATIKIRADPLIPSAPSLLTATQLSSLSSLLSGKTTVSANPTDAWLIKLPGALPPSILDMIAGDLITICLAA</sequence>
<gene>
    <name evidence="1" type="ORF">FBU59_001963</name>
</gene>
<evidence type="ECO:0000313" key="2">
    <source>
        <dbReference type="Proteomes" id="UP001150603"/>
    </source>
</evidence>
<organism evidence="1 2">
    <name type="scientific">Linderina macrospora</name>
    <dbReference type="NCBI Taxonomy" id="4868"/>
    <lineage>
        <taxon>Eukaryota</taxon>
        <taxon>Fungi</taxon>
        <taxon>Fungi incertae sedis</taxon>
        <taxon>Zoopagomycota</taxon>
        <taxon>Kickxellomycotina</taxon>
        <taxon>Kickxellomycetes</taxon>
        <taxon>Kickxellales</taxon>
        <taxon>Kickxellaceae</taxon>
        <taxon>Linderina</taxon>
    </lineage>
</organism>
<comment type="caution">
    <text evidence="1">The sequence shown here is derived from an EMBL/GenBank/DDBJ whole genome shotgun (WGS) entry which is preliminary data.</text>
</comment>